<dbReference type="EMBL" id="BSFF01000003">
    <property type="protein sequence ID" value="GLK56283.1"/>
    <property type="molecule type" value="Genomic_DNA"/>
</dbReference>
<reference evidence="7" key="3">
    <citation type="submission" date="2023-01" db="EMBL/GenBank/DDBJ databases">
        <authorList>
            <person name="Sun Q."/>
            <person name="Evtushenko L."/>
        </authorList>
    </citation>
    <scope>NUCLEOTIDE SEQUENCE</scope>
    <source>
        <strain evidence="7">VKM B-1606</strain>
    </source>
</reference>
<dbReference type="PANTHER" id="PTHR47151:SF2">
    <property type="entry name" value="AMINO ACID BINDING PROTEIN"/>
    <property type="match status" value="1"/>
</dbReference>
<gene>
    <name evidence="7" type="ORF">GCM10008170_23020</name>
    <name evidence="8" type="ORF">JOD31_002319</name>
</gene>
<sequence>MKTRLSAGLVTGLALALATPAYADVTIAVVGPMTGSNAVYGAQMRNGVEQAVADINAAGGVNGEKLVLKVGDDACDPKQAVNVANQMAGEGVKFVVGHYCSGSSIPASAVYAEEDIIEISPASTNPVFTDKRAGPSIYRICGRDDQQGAVAGKYIAENFKGKKVAILHDKSAYGKGIADETLKALQAAGGKETLYEAITAGEKDYSALVSKLKQAGVEVIYLGGYHTEGGLLVRQLREQGVNAPLIGGDALATSDFWAITGKAGEGTLFTFPPDQRKLPSAAEVVAKFKAKNFDPQGYTLYSYAAVQIYADALKAAKASDTEKVLAEMNKADFKTIVGDVKFDEKGDPTVAGYVFYEFKDGSYVEK</sequence>
<dbReference type="Gene3D" id="3.40.50.2300">
    <property type="match status" value="2"/>
</dbReference>
<dbReference type="SUPFAM" id="SSF53822">
    <property type="entry name" value="Periplasmic binding protein-like I"/>
    <property type="match status" value="1"/>
</dbReference>
<proteinExistence type="inferred from homology"/>
<reference evidence="8 9" key="2">
    <citation type="submission" date="2021-01" db="EMBL/GenBank/DDBJ databases">
        <title>Genomic Encyclopedia of Type Strains, Phase IV (KMG-IV): sequencing the most valuable type-strain genomes for metagenomic binning, comparative biology and taxonomic classification.</title>
        <authorList>
            <person name="Goeker M."/>
        </authorList>
    </citation>
    <scope>NUCLEOTIDE SEQUENCE [LARGE SCALE GENOMIC DNA]</scope>
    <source>
        <strain evidence="8 9">DSM 6130</strain>
    </source>
</reference>
<feature type="signal peptide" evidence="5">
    <location>
        <begin position="1"/>
        <end position="23"/>
    </location>
</feature>
<keyword evidence="4" id="KW-0029">Amino-acid transport</keyword>
<dbReference type="InterPro" id="IPR028082">
    <property type="entry name" value="Peripla_BP_I"/>
</dbReference>
<feature type="chain" id="PRO_5040797222" evidence="5">
    <location>
        <begin position="24"/>
        <end position="366"/>
    </location>
</feature>
<dbReference type="RefSeq" id="WP_204950510.1">
    <property type="nucleotide sequence ID" value="NZ_BSFF01000003.1"/>
</dbReference>
<comment type="caution">
    <text evidence="7">The sequence shown here is derived from an EMBL/GenBank/DDBJ whole genome shotgun (WGS) entry which is preliminary data.</text>
</comment>
<dbReference type="EMBL" id="JAFBCY010000003">
    <property type="protein sequence ID" value="MBM7852077.1"/>
    <property type="molecule type" value="Genomic_DNA"/>
</dbReference>
<protein>
    <submittedName>
        <fullName evidence="7">Branched chain amino acid ABC transporter substrate-binding protein</fullName>
    </submittedName>
    <submittedName>
        <fullName evidence="8">Branched-chain amino acid transport system substrate-binding protein</fullName>
    </submittedName>
</protein>
<dbReference type="GO" id="GO:0006865">
    <property type="term" value="P:amino acid transport"/>
    <property type="evidence" value="ECO:0007669"/>
    <property type="project" value="UniProtKB-KW"/>
</dbReference>
<keyword evidence="2" id="KW-0813">Transport</keyword>
<evidence type="ECO:0000313" key="8">
    <source>
        <dbReference type="EMBL" id="MBM7852077.1"/>
    </source>
</evidence>
<dbReference type="PANTHER" id="PTHR47151">
    <property type="entry name" value="LEU/ILE/VAL-BINDING ABC TRANSPORTER SUBUNIT"/>
    <property type="match status" value="1"/>
</dbReference>
<dbReference type="PRINTS" id="PR00337">
    <property type="entry name" value="LEUILEVALBP"/>
</dbReference>
<comment type="similarity">
    <text evidence="1">Belongs to the leucine-binding protein family.</text>
</comment>
<keyword evidence="9" id="KW-1185">Reference proteome</keyword>
<evidence type="ECO:0000256" key="3">
    <source>
        <dbReference type="ARBA" id="ARBA00022729"/>
    </source>
</evidence>
<dbReference type="Proteomes" id="UP000758856">
    <property type="component" value="Unassembled WGS sequence"/>
</dbReference>
<evidence type="ECO:0000313" key="9">
    <source>
        <dbReference type="Proteomes" id="UP000758856"/>
    </source>
</evidence>
<evidence type="ECO:0000256" key="2">
    <source>
        <dbReference type="ARBA" id="ARBA00022448"/>
    </source>
</evidence>
<reference evidence="7" key="1">
    <citation type="journal article" date="2014" name="Int. J. Syst. Evol. Microbiol.">
        <title>Complete genome sequence of Corynebacterium casei LMG S-19264T (=DSM 44701T), isolated from a smear-ripened cheese.</title>
        <authorList>
            <consortium name="US DOE Joint Genome Institute (JGI-PGF)"/>
            <person name="Walter F."/>
            <person name="Albersmeier A."/>
            <person name="Kalinowski J."/>
            <person name="Ruckert C."/>
        </authorList>
    </citation>
    <scope>NUCLEOTIDE SEQUENCE</scope>
    <source>
        <strain evidence="7">VKM B-1606</strain>
    </source>
</reference>
<evidence type="ECO:0000256" key="1">
    <source>
        <dbReference type="ARBA" id="ARBA00010062"/>
    </source>
</evidence>
<name>A0A9W6ITM2_9HYPH</name>
<dbReference type="Pfam" id="PF13458">
    <property type="entry name" value="Peripla_BP_6"/>
    <property type="match status" value="1"/>
</dbReference>
<dbReference type="Proteomes" id="UP001143400">
    <property type="component" value="Unassembled WGS sequence"/>
</dbReference>
<evidence type="ECO:0000313" key="10">
    <source>
        <dbReference type="Proteomes" id="UP001143400"/>
    </source>
</evidence>
<accession>A0A9W6ITM2</accession>
<keyword evidence="3 5" id="KW-0732">Signal</keyword>
<dbReference type="InterPro" id="IPR000709">
    <property type="entry name" value="Leu_Ile_Val-bd"/>
</dbReference>
<evidence type="ECO:0000256" key="5">
    <source>
        <dbReference type="SAM" id="SignalP"/>
    </source>
</evidence>
<evidence type="ECO:0000313" key="7">
    <source>
        <dbReference type="EMBL" id="GLK56283.1"/>
    </source>
</evidence>
<feature type="domain" description="Leucine-binding protein" evidence="6">
    <location>
        <begin position="25"/>
        <end position="361"/>
    </location>
</feature>
<evidence type="ECO:0000256" key="4">
    <source>
        <dbReference type="ARBA" id="ARBA00022970"/>
    </source>
</evidence>
<organism evidence="7 10">
    <name type="scientific">Methylopila capsulata</name>
    <dbReference type="NCBI Taxonomy" id="61654"/>
    <lineage>
        <taxon>Bacteria</taxon>
        <taxon>Pseudomonadati</taxon>
        <taxon>Pseudomonadota</taxon>
        <taxon>Alphaproteobacteria</taxon>
        <taxon>Hyphomicrobiales</taxon>
        <taxon>Methylopilaceae</taxon>
        <taxon>Methylopila</taxon>
    </lineage>
</organism>
<evidence type="ECO:0000259" key="6">
    <source>
        <dbReference type="Pfam" id="PF13458"/>
    </source>
</evidence>
<dbReference type="InterPro" id="IPR028081">
    <property type="entry name" value="Leu-bd"/>
</dbReference>
<dbReference type="CDD" id="cd06342">
    <property type="entry name" value="PBP1_ABC_LIVBP-like"/>
    <property type="match status" value="1"/>
</dbReference>
<dbReference type="AlphaFoldDB" id="A0A9W6ITM2"/>